<proteinExistence type="predicted"/>
<feature type="non-terminal residue" evidence="1">
    <location>
        <position position="1"/>
    </location>
</feature>
<dbReference type="EMBL" id="JAHRIN010079155">
    <property type="protein sequence ID" value="MEQ2219388.1"/>
    <property type="molecule type" value="Genomic_DNA"/>
</dbReference>
<reference evidence="1 2" key="1">
    <citation type="submission" date="2021-06" db="EMBL/GenBank/DDBJ databases">
        <authorList>
            <person name="Palmer J.M."/>
        </authorList>
    </citation>
    <scope>NUCLEOTIDE SEQUENCE [LARGE SCALE GENOMIC DNA]</scope>
    <source>
        <strain evidence="1 2">XC_2019</strain>
        <tissue evidence="1">Muscle</tissue>
    </source>
</reference>
<protein>
    <submittedName>
        <fullName evidence="1">Uncharacterized protein</fullName>
    </submittedName>
</protein>
<accession>A0ABV0SI68</accession>
<evidence type="ECO:0000313" key="2">
    <source>
        <dbReference type="Proteomes" id="UP001434883"/>
    </source>
</evidence>
<evidence type="ECO:0000313" key="1">
    <source>
        <dbReference type="EMBL" id="MEQ2219388.1"/>
    </source>
</evidence>
<name>A0ABV0SI68_9TELE</name>
<keyword evidence="2" id="KW-1185">Reference proteome</keyword>
<sequence length="80" mass="9047">TRADERSIIRFSKASFRIVSSPEPHEGPLLSKDYLPLVTESQDMTPFVMETYCKNLKTNHLGNILLYTEVATSTMNLLEG</sequence>
<dbReference type="Proteomes" id="UP001434883">
    <property type="component" value="Unassembled WGS sequence"/>
</dbReference>
<comment type="caution">
    <text evidence="1">The sequence shown here is derived from an EMBL/GenBank/DDBJ whole genome shotgun (WGS) entry which is preliminary data.</text>
</comment>
<gene>
    <name evidence="1" type="ORF">XENOCAPTIV_016992</name>
</gene>
<organism evidence="1 2">
    <name type="scientific">Xenoophorus captivus</name>
    <dbReference type="NCBI Taxonomy" id="1517983"/>
    <lineage>
        <taxon>Eukaryota</taxon>
        <taxon>Metazoa</taxon>
        <taxon>Chordata</taxon>
        <taxon>Craniata</taxon>
        <taxon>Vertebrata</taxon>
        <taxon>Euteleostomi</taxon>
        <taxon>Actinopterygii</taxon>
        <taxon>Neopterygii</taxon>
        <taxon>Teleostei</taxon>
        <taxon>Neoteleostei</taxon>
        <taxon>Acanthomorphata</taxon>
        <taxon>Ovalentaria</taxon>
        <taxon>Atherinomorphae</taxon>
        <taxon>Cyprinodontiformes</taxon>
        <taxon>Goodeidae</taxon>
        <taxon>Xenoophorus</taxon>
    </lineage>
</organism>